<organism evidence="3 4">
    <name type="scientific">Micromonospora mirobrigensis</name>
    <dbReference type="NCBI Taxonomy" id="262898"/>
    <lineage>
        <taxon>Bacteria</taxon>
        <taxon>Bacillati</taxon>
        <taxon>Actinomycetota</taxon>
        <taxon>Actinomycetes</taxon>
        <taxon>Micromonosporales</taxon>
        <taxon>Micromonosporaceae</taxon>
        <taxon>Micromonospora</taxon>
    </lineage>
</organism>
<feature type="domain" description="M23ase beta-sheet core" evidence="2">
    <location>
        <begin position="16"/>
        <end position="110"/>
    </location>
</feature>
<dbReference type="InterPro" id="IPR050570">
    <property type="entry name" value="Cell_wall_metabolism_enzyme"/>
</dbReference>
<evidence type="ECO:0000256" key="1">
    <source>
        <dbReference type="ARBA" id="ARBA00022729"/>
    </source>
</evidence>
<dbReference type="PANTHER" id="PTHR21666">
    <property type="entry name" value="PEPTIDASE-RELATED"/>
    <property type="match status" value="1"/>
</dbReference>
<evidence type="ECO:0000313" key="3">
    <source>
        <dbReference type="EMBL" id="SCE64926.1"/>
    </source>
</evidence>
<gene>
    <name evidence="3" type="ORF">GA0070564_101106</name>
</gene>
<reference evidence="4" key="1">
    <citation type="submission" date="2016-06" db="EMBL/GenBank/DDBJ databases">
        <authorList>
            <person name="Varghese N."/>
            <person name="Submissions Spin"/>
        </authorList>
    </citation>
    <scope>NUCLEOTIDE SEQUENCE [LARGE SCALE GENOMIC DNA]</scope>
    <source>
        <strain evidence="4">DSM 44830</strain>
    </source>
</reference>
<dbReference type="Proteomes" id="UP000199504">
    <property type="component" value="Unassembled WGS sequence"/>
</dbReference>
<evidence type="ECO:0000259" key="2">
    <source>
        <dbReference type="Pfam" id="PF01551"/>
    </source>
</evidence>
<dbReference type="SUPFAM" id="SSF51261">
    <property type="entry name" value="Duplicated hybrid motif"/>
    <property type="match status" value="1"/>
</dbReference>
<dbReference type="CDD" id="cd12797">
    <property type="entry name" value="M23_peptidase"/>
    <property type="match status" value="1"/>
</dbReference>
<dbReference type="AlphaFoldDB" id="A0A1C4TZU6"/>
<evidence type="ECO:0000313" key="4">
    <source>
        <dbReference type="Proteomes" id="UP000199504"/>
    </source>
</evidence>
<dbReference type="InterPro" id="IPR011055">
    <property type="entry name" value="Dup_hybrid_motif"/>
</dbReference>
<name>A0A1C4TZU6_9ACTN</name>
<dbReference type="Gene3D" id="2.70.70.10">
    <property type="entry name" value="Glucose Permease (Domain IIA)"/>
    <property type="match status" value="1"/>
</dbReference>
<proteinExistence type="predicted"/>
<dbReference type="InterPro" id="IPR016047">
    <property type="entry name" value="M23ase_b-sheet_dom"/>
</dbReference>
<dbReference type="GO" id="GO:0004222">
    <property type="term" value="F:metalloendopeptidase activity"/>
    <property type="evidence" value="ECO:0007669"/>
    <property type="project" value="TreeGrafter"/>
</dbReference>
<keyword evidence="4" id="KW-1185">Reference proteome</keyword>
<sequence length="132" mass="13389">MPVRRFAPPPRPWLPGHRGVDLAGGPGAVVRAPRPGVVLFAGSVAGRPVVTVGHAGGLRTTYEPVRPAVRVGEVVVAGATLGALLPGHAGCPVAACLHWGLRRGAEYLDPLALVGAGPVRLLPVDLPPAGPH</sequence>
<keyword evidence="1" id="KW-0732">Signal</keyword>
<accession>A0A1C4TZU6</accession>
<dbReference type="EMBL" id="FMCX01000001">
    <property type="protein sequence ID" value="SCE64926.1"/>
    <property type="molecule type" value="Genomic_DNA"/>
</dbReference>
<dbReference type="PANTHER" id="PTHR21666:SF289">
    <property type="entry name" value="L-ALA--D-GLU ENDOPEPTIDASE"/>
    <property type="match status" value="1"/>
</dbReference>
<protein>
    <submittedName>
        <fullName evidence="3">Peptidase family M23</fullName>
    </submittedName>
</protein>
<dbReference type="Pfam" id="PF01551">
    <property type="entry name" value="Peptidase_M23"/>
    <property type="match status" value="1"/>
</dbReference>